<protein>
    <submittedName>
        <fullName evidence="2">Uncharacterized protein</fullName>
    </submittedName>
</protein>
<feature type="compositionally biased region" description="Low complexity" evidence="1">
    <location>
        <begin position="67"/>
        <end position="76"/>
    </location>
</feature>
<evidence type="ECO:0000313" key="3">
    <source>
        <dbReference type="Proteomes" id="UP001178507"/>
    </source>
</evidence>
<feature type="region of interest" description="Disordered" evidence="1">
    <location>
        <begin position="51"/>
        <end position="76"/>
    </location>
</feature>
<dbReference type="AlphaFoldDB" id="A0AA36JLJ4"/>
<keyword evidence="3" id="KW-1185">Reference proteome</keyword>
<organism evidence="2 3">
    <name type="scientific">Effrenium voratum</name>
    <dbReference type="NCBI Taxonomy" id="2562239"/>
    <lineage>
        <taxon>Eukaryota</taxon>
        <taxon>Sar</taxon>
        <taxon>Alveolata</taxon>
        <taxon>Dinophyceae</taxon>
        <taxon>Suessiales</taxon>
        <taxon>Symbiodiniaceae</taxon>
        <taxon>Effrenium</taxon>
    </lineage>
</organism>
<gene>
    <name evidence="2" type="ORF">EVOR1521_LOCUS29029</name>
</gene>
<name>A0AA36JLJ4_9DINO</name>
<comment type="caution">
    <text evidence="2">The sequence shown here is derived from an EMBL/GenBank/DDBJ whole genome shotgun (WGS) entry which is preliminary data.</text>
</comment>
<sequence length="76" mass="8238">MCPDKHLALKPVRLGGGWQCGHSILDPSWSTSTQLHWVAGDGRVTVWVRPPQKAKKAEASEAKPEAPRSAALRAGR</sequence>
<reference evidence="2" key="1">
    <citation type="submission" date="2023-08" db="EMBL/GenBank/DDBJ databases">
        <authorList>
            <person name="Chen Y."/>
            <person name="Shah S."/>
            <person name="Dougan E. K."/>
            <person name="Thang M."/>
            <person name="Chan C."/>
        </authorList>
    </citation>
    <scope>NUCLEOTIDE SEQUENCE</scope>
</reference>
<proteinExistence type="predicted"/>
<evidence type="ECO:0000313" key="2">
    <source>
        <dbReference type="EMBL" id="CAJ1407296.1"/>
    </source>
</evidence>
<dbReference type="EMBL" id="CAUJNA010003666">
    <property type="protein sequence ID" value="CAJ1407296.1"/>
    <property type="molecule type" value="Genomic_DNA"/>
</dbReference>
<dbReference type="Proteomes" id="UP001178507">
    <property type="component" value="Unassembled WGS sequence"/>
</dbReference>
<accession>A0AA36JLJ4</accession>
<feature type="compositionally biased region" description="Basic and acidic residues" evidence="1">
    <location>
        <begin position="55"/>
        <end position="66"/>
    </location>
</feature>
<evidence type="ECO:0000256" key="1">
    <source>
        <dbReference type="SAM" id="MobiDB-lite"/>
    </source>
</evidence>